<evidence type="ECO:0000313" key="4">
    <source>
        <dbReference type="Proteomes" id="UP001431784"/>
    </source>
</evidence>
<proteinExistence type="predicted"/>
<accession>A0ABT5T7A2</accession>
<evidence type="ECO:0000256" key="2">
    <source>
        <dbReference type="SAM" id="SignalP"/>
    </source>
</evidence>
<comment type="caution">
    <text evidence="3">The sequence shown here is derived from an EMBL/GenBank/DDBJ whole genome shotgun (WGS) entry which is preliminary data.</text>
</comment>
<evidence type="ECO:0008006" key="5">
    <source>
        <dbReference type="Google" id="ProtNLM"/>
    </source>
</evidence>
<feature type="signal peptide" evidence="2">
    <location>
        <begin position="1"/>
        <end position="21"/>
    </location>
</feature>
<protein>
    <recommendedName>
        <fullName evidence="5">PepSY domain-containing protein</fullName>
    </recommendedName>
</protein>
<organism evidence="3 4">
    <name type="scientific">Roseinatronobacter alkalisoli</name>
    <dbReference type="NCBI Taxonomy" id="3028235"/>
    <lineage>
        <taxon>Bacteria</taxon>
        <taxon>Pseudomonadati</taxon>
        <taxon>Pseudomonadota</taxon>
        <taxon>Alphaproteobacteria</taxon>
        <taxon>Rhodobacterales</taxon>
        <taxon>Paracoccaceae</taxon>
        <taxon>Roseinatronobacter</taxon>
    </lineage>
</organism>
<gene>
    <name evidence="3" type="ORF">PUT78_07850</name>
</gene>
<name>A0ABT5T7A2_9RHOB</name>
<feature type="region of interest" description="Disordered" evidence="1">
    <location>
        <begin position="153"/>
        <end position="175"/>
    </location>
</feature>
<dbReference type="Proteomes" id="UP001431784">
    <property type="component" value="Unassembled WGS sequence"/>
</dbReference>
<evidence type="ECO:0000256" key="1">
    <source>
        <dbReference type="SAM" id="MobiDB-lite"/>
    </source>
</evidence>
<feature type="region of interest" description="Disordered" evidence="1">
    <location>
        <begin position="94"/>
        <end position="129"/>
    </location>
</feature>
<keyword evidence="2" id="KW-0732">Signal</keyword>
<sequence>MIRTFGVVLATATVLMAPAQAQTTNAQAQLGFELAQARSADDVIVHLQEAGFTIHAVTRTFLGRVRIKASNETTTREIVVSRSTGEILSDLVRARAESEGDASTGPSATGTAASHGVAGGNATGSAETGATASGGISGGVDAGGASVSIGTEASGGVGGGNASGNAGGSVGVGIR</sequence>
<dbReference type="EMBL" id="JAQZSM010000005">
    <property type="protein sequence ID" value="MDD7971009.1"/>
    <property type="molecule type" value="Genomic_DNA"/>
</dbReference>
<evidence type="ECO:0000313" key="3">
    <source>
        <dbReference type="EMBL" id="MDD7971009.1"/>
    </source>
</evidence>
<feature type="compositionally biased region" description="Low complexity" evidence="1">
    <location>
        <begin position="101"/>
        <end position="114"/>
    </location>
</feature>
<dbReference type="RefSeq" id="WP_274351696.1">
    <property type="nucleotide sequence ID" value="NZ_JAQZSM010000005.1"/>
</dbReference>
<reference evidence="3" key="1">
    <citation type="submission" date="2023-02" db="EMBL/GenBank/DDBJ databases">
        <title>Description of Roseinatronobacter alkalisoli sp. nov., an alkaliphilic bacerium isolated from soda soil.</title>
        <authorList>
            <person name="Wei W."/>
        </authorList>
    </citation>
    <scope>NUCLEOTIDE SEQUENCE</scope>
    <source>
        <strain evidence="3">HJB301</strain>
    </source>
</reference>
<feature type="chain" id="PRO_5046508142" description="PepSY domain-containing protein" evidence="2">
    <location>
        <begin position="22"/>
        <end position="175"/>
    </location>
</feature>
<keyword evidence="4" id="KW-1185">Reference proteome</keyword>